<evidence type="ECO:0000256" key="10">
    <source>
        <dbReference type="ARBA" id="ARBA00023125"/>
    </source>
</evidence>
<evidence type="ECO:0000256" key="7">
    <source>
        <dbReference type="ARBA" id="ARBA00022454"/>
    </source>
</evidence>
<dbReference type="GO" id="GO:0005634">
    <property type="term" value="C:nucleus"/>
    <property type="evidence" value="ECO:0007669"/>
    <property type="project" value="UniProtKB-SubCell"/>
</dbReference>
<name>A0A1B0GP78_PHLPP</name>
<keyword evidence="12 13" id="KW-0544">Nucleosome core</keyword>
<dbReference type="SMART" id="SM00417">
    <property type="entry name" value="H4"/>
    <property type="match status" value="1"/>
</dbReference>
<dbReference type="Gene3D" id="1.20.140.50">
    <property type="entry name" value="alix/aip1 like domains"/>
    <property type="match status" value="1"/>
</dbReference>
<dbReference type="GO" id="GO:0000786">
    <property type="term" value="C:nucleosome"/>
    <property type="evidence" value="ECO:0007669"/>
    <property type="project" value="UniProtKB-KW"/>
</dbReference>
<dbReference type="CDD" id="cd22912">
    <property type="entry name" value="HFD_H4"/>
    <property type="match status" value="1"/>
</dbReference>
<organism evidence="16 17">
    <name type="scientific">Phlebotomus papatasi</name>
    <name type="common">Sandfly</name>
    <dbReference type="NCBI Taxonomy" id="29031"/>
    <lineage>
        <taxon>Eukaryota</taxon>
        <taxon>Metazoa</taxon>
        <taxon>Ecdysozoa</taxon>
        <taxon>Arthropoda</taxon>
        <taxon>Hexapoda</taxon>
        <taxon>Insecta</taxon>
        <taxon>Pterygota</taxon>
        <taxon>Neoptera</taxon>
        <taxon>Endopterygota</taxon>
        <taxon>Diptera</taxon>
        <taxon>Nematocera</taxon>
        <taxon>Psychodoidea</taxon>
        <taxon>Psychodidae</taxon>
        <taxon>Phlebotomus</taxon>
        <taxon>Phlebotomus</taxon>
    </lineage>
</organism>
<evidence type="ECO:0000313" key="17">
    <source>
        <dbReference type="Proteomes" id="UP000092462"/>
    </source>
</evidence>
<evidence type="ECO:0000313" key="16">
    <source>
        <dbReference type="EnsemblMetazoa" id="PPAI006511-PA"/>
    </source>
</evidence>
<comment type="function">
    <text evidence="1 13">Core component of nucleosome. Nucleosomes wrap and compact DNA into chromatin, limiting DNA accessibility to the cellular machineries which require DNA as a template. Histones thereby play a central role in transcription regulation, DNA repair, DNA replication and chromosomal stability. DNA accessibility is regulated via a complex set of post-translational modifications of histones, also called histone code, and nucleosome remodeling.</text>
</comment>
<dbReference type="PROSITE" id="PS51180">
    <property type="entry name" value="BRO1"/>
    <property type="match status" value="1"/>
</dbReference>
<dbReference type="SMART" id="SM01041">
    <property type="entry name" value="BRO1"/>
    <property type="match status" value="1"/>
</dbReference>
<evidence type="ECO:0000256" key="12">
    <source>
        <dbReference type="ARBA" id="ARBA00023269"/>
    </source>
</evidence>
<evidence type="ECO:0000256" key="13">
    <source>
        <dbReference type="RuleBase" id="RU000528"/>
    </source>
</evidence>
<dbReference type="VEuPathDB" id="VectorBase:PPAI006511"/>
<dbReference type="Gene3D" id="1.10.20.10">
    <property type="entry name" value="Histone, subunit A"/>
    <property type="match status" value="1"/>
</dbReference>
<dbReference type="EMBL" id="AJVK01014999">
    <property type="status" value="NOT_ANNOTATED_CDS"/>
    <property type="molecule type" value="Genomic_DNA"/>
</dbReference>
<dbReference type="VEuPathDB" id="VectorBase:PPAPM1_012397"/>
<dbReference type="Gene3D" id="1.20.120.560">
    <property type="entry name" value="alix/aip1 in complex with the ypdl late domain"/>
    <property type="match status" value="1"/>
</dbReference>
<dbReference type="FunFam" id="1.25.40.280:FF:000001">
    <property type="entry name" value="programmed cell death 6-interacting protein-like isoform X1"/>
    <property type="match status" value="1"/>
</dbReference>
<evidence type="ECO:0000256" key="9">
    <source>
        <dbReference type="ARBA" id="ARBA00022990"/>
    </source>
</evidence>
<keyword evidence="8" id="KW-0488">Methylation</keyword>
<dbReference type="InterPro" id="IPR025304">
    <property type="entry name" value="ALIX_V_dom"/>
</dbReference>
<proteinExistence type="inferred from homology"/>
<feature type="compositionally biased region" description="Low complexity" evidence="15">
    <location>
        <begin position="810"/>
        <end position="820"/>
    </location>
</feature>
<evidence type="ECO:0000256" key="1">
    <source>
        <dbReference type="ARBA" id="ARBA00002001"/>
    </source>
</evidence>
<dbReference type="SMART" id="SM00803">
    <property type="entry name" value="TAF"/>
    <property type="match status" value="1"/>
</dbReference>
<dbReference type="Pfam" id="PF15511">
    <property type="entry name" value="CENP-T_C"/>
    <property type="match status" value="1"/>
</dbReference>
<evidence type="ECO:0000256" key="14">
    <source>
        <dbReference type="SAM" id="Coils"/>
    </source>
</evidence>
<evidence type="ECO:0000256" key="6">
    <source>
        <dbReference type="ARBA" id="ARBA00020836"/>
    </source>
</evidence>
<dbReference type="GO" id="GO:0003677">
    <property type="term" value="F:DNA binding"/>
    <property type="evidence" value="ECO:0007669"/>
    <property type="project" value="UniProtKB-KW"/>
</dbReference>
<dbReference type="Proteomes" id="UP000092462">
    <property type="component" value="Unassembled WGS sequence"/>
</dbReference>
<feature type="region of interest" description="Disordered" evidence="15">
    <location>
        <begin position="790"/>
        <end position="825"/>
    </location>
</feature>
<dbReference type="InterPro" id="IPR004328">
    <property type="entry name" value="BRO1_dom"/>
</dbReference>
<keyword evidence="11 13" id="KW-0539">Nucleus</keyword>
<dbReference type="InterPro" id="IPR019809">
    <property type="entry name" value="Histone_H4_CS"/>
</dbReference>
<evidence type="ECO:0000256" key="3">
    <source>
        <dbReference type="ARBA" id="ARBA00004286"/>
    </source>
</evidence>
<reference evidence="16" key="1">
    <citation type="submission" date="2022-08" db="UniProtKB">
        <authorList>
            <consortium name="EnsemblMetazoa"/>
        </authorList>
    </citation>
    <scope>IDENTIFICATION</scope>
    <source>
        <strain evidence="16">Israel</strain>
    </source>
</reference>
<dbReference type="InterPro" id="IPR004823">
    <property type="entry name" value="TAF_TATA-bd_Histone-like_dom"/>
</dbReference>
<keyword evidence="9" id="KW-0007">Acetylation</keyword>
<dbReference type="PRINTS" id="PR00623">
    <property type="entry name" value="HISTONEH4"/>
</dbReference>
<dbReference type="InterPro" id="IPR009072">
    <property type="entry name" value="Histone-fold"/>
</dbReference>
<dbReference type="GO" id="GO:0030527">
    <property type="term" value="F:structural constituent of chromatin"/>
    <property type="evidence" value="ECO:0007669"/>
    <property type="project" value="InterPro"/>
</dbReference>
<keyword evidence="7 13" id="KW-0158">Chromosome</keyword>
<dbReference type="SUPFAM" id="SSF47113">
    <property type="entry name" value="Histone-fold"/>
    <property type="match status" value="1"/>
</dbReference>
<dbReference type="AlphaFoldDB" id="A0A1B0GP78"/>
<feature type="region of interest" description="Disordered" evidence="15">
    <location>
        <begin position="707"/>
        <end position="735"/>
    </location>
</feature>
<dbReference type="Gene3D" id="1.25.40.280">
    <property type="entry name" value="alix/aip1 like domains"/>
    <property type="match status" value="1"/>
</dbReference>
<dbReference type="FunFam" id="1.10.20.10:FF:000012">
    <property type="entry name" value="Histone H4"/>
    <property type="match status" value="1"/>
</dbReference>
<dbReference type="CDD" id="cd09235">
    <property type="entry name" value="V_Alix"/>
    <property type="match status" value="1"/>
</dbReference>
<keyword evidence="10 13" id="KW-0238">DNA-binding</keyword>
<accession>A0A1B0GP78</accession>
<dbReference type="Pfam" id="PF13949">
    <property type="entry name" value="ALIX_LYPXL_bnd"/>
    <property type="match status" value="1"/>
</dbReference>
<evidence type="ECO:0000256" key="2">
    <source>
        <dbReference type="ARBA" id="ARBA00004123"/>
    </source>
</evidence>
<evidence type="ECO:0000256" key="8">
    <source>
        <dbReference type="ARBA" id="ARBA00022481"/>
    </source>
</evidence>
<keyword evidence="14" id="KW-0175">Coiled coil</keyword>
<dbReference type="PANTHER" id="PTHR23030">
    <property type="entry name" value="PCD6 INTERACTING PROTEIN-RELATED"/>
    <property type="match status" value="1"/>
</dbReference>
<dbReference type="EnsemblMetazoa" id="PPAI006511-RA">
    <property type="protein sequence ID" value="PPAI006511-PA"/>
    <property type="gene ID" value="PPAI006511"/>
</dbReference>
<dbReference type="Pfam" id="PF03097">
    <property type="entry name" value="BRO1"/>
    <property type="match status" value="1"/>
</dbReference>
<dbReference type="CDD" id="cd09240">
    <property type="entry name" value="BRO1_Alix"/>
    <property type="match status" value="1"/>
</dbReference>
<evidence type="ECO:0000256" key="11">
    <source>
        <dbReference type="ARBA" id="ARBA00023242"/>
    </source>
</evidence>
<dbReference type="InterPro" id="IPR035425">
    <property type="entry name" value="CENP-T/H4_C"/>
</dbReference>
<dbReference type="GO" id="GO:0000281">
    <property type="term" value="P:mitotic cytokinesis"/>
    <property type="evidence" value="ECO:0007669"/>
    <property type="project" value="TreeGrafter"/>
</dbReference>
<comment type="subcellular location">
    <subcellularLocation>
        <location evidence="3">Chromosome</location>
    </subcellularLocation>
    <subcellularLocation>
        <location evidence="2">Nucleus</location>
    </subcellularLocation>
</comment>
<evidence type="ECO:0000256" key="15">
    <source>
        <dbReference type="SAM" id="MobiDB-lite"/>
    </source>
</evidence>
<dbReference type="InterPro" id="IPR038499">
    <property type="entry name" value="BRO1_sf"/>
</dbReference>
<evidence type="ECO:0000256" key="5">
    <source>
        <dbReference type="ARBA" id="ARBA00011538"/>
    </source>
</evidence>
<dbReference type="InterPro" id="IPR001951">
    <property type="entry name" value="Histone_H4"/>
</dbReference>
<dbReference type="PANTHER" id="PTHR23030:SF39">
    <property type="entry name" value="PROGRAMMED CELL DEATH 6-INTERACTING PROTEIN"/>
    <property type="match status" value="1"/>
</dbReference>
<evidence type="ECO:0000256" key="4">
    <source>
        <dbReference type="ARBA" id="ARBA00006564"/>
    </source>
</evidence>
<comment type="subunit">
    <text evidence="5 13">The nucleosome is a histone octamer containing two molecules each of H2A, H2B, H3 and H4 assembled in one H3-H4 heterotetramer and two H2A-H2B heterodimers. The octamer wraps approximately 147 bp of DNA.</text>
</comment>
<dbReference type="VEuPathDB" id="VectorBase:PPAPM1_010200"/>
<keyword evidence="17" id="KW-1185">Reference proteome</keyword>
<dbReference type="GO" id="GO:0005768">
    <property type="term" value="C:endosome"/>
    <property type="evidence" value="ECO:0007669"/>
    <property type="project" value="TreeGrafter"/>
</dbReference>
<dbReference type="PROSITE" id="PS00047">
    <property type="entry name" value="HISTONE_H4"/>
    <property type="match status" value="1"/>
</dbReference>
<comment type="similarity">
    <text evidence="4 13">Belongs to the histone H4 family.</text>
</comment>
<dbReference type="GO" id="GO:0046982">
    <property type="term" value="F:protein heterodimerization activity"/>
    <property type="evidence" value="ECO:0007669"/>
    <property type="project" value="InterPro"/>
</dbReference>
<sequence>MSDLLSVPLKKPAEVDVVKPLKNLILSSYGSSDKIANYTEAVNEFSKLRNSAIWKFFEKFESSLDIVYNYYDQLCGLETKIPVQELQIPFKWKDAFSKGSIFGGRASLTLSSLGYEKVCVLFNIAALQSAVAGAQSLDSDEGLRLATKLYQQSAGIFTHLKAAVPAAIPQEPTPDLYQEVLTVLTNLMVAQAQEIFVVKAIRDKMKEQVIAKLCCQCEEFYAESLRGLQKESVRNLWEKEWITTVAGKQAGFHAMTQLYTSLACRANKKVGEEIARLQHAVELFKAAQSRSGKSSMFQEYAERAQRNLVESKKDNDFIYNEIIPDVKTLDGPGKAQLAKAITLSSPLGSNYKDLFGDLVPVALHQALSACEARKTEMVNVEIQKLREATQMLNSVLASLNLPAAIESTAGGSGLPPSLQDKAKGVRDNGGVSQITRMFKELPEALTRNKEILDECDRMLNDERDSDNALKNQFKERWTRTPSEKLTEVFRSNIAKYRDIINKAVQADAIVRGKFESHMNGIEILSKSPDELERSVPNTGSAGVSNSPSVMKLRSLMESVETIKAERDAIEAELKSATINMKEQFLSALAKDGAINEPALSVAEIGKTLAPLQAQVQESIKRQEGILSEVQSAHTTFTNESGGASNTRDALLIQLAAAYDTFMELQGNLKEGTKFYNELTELLVTFQNKISDFCFARKTEKDELMKDLTQQTSRAVAPTPQLPAHHATTPAVPTSTVDGSVPYPASGMANMPMPYGASPAAPYPTYVAPPMPQGFNPYAPLPYPQTPYYQGFPQGPPPSHYATYPGSLAHQQQQQQPGQPGYPRGAKRHRKVLRDNIQGITKPAIRRLARRGGVKRISGLIYEETRGVLKVFLENVIRDAVTYTEHAKRKTVTAMDVVYALKRQGRTLYGFGG</sequence>
<feature type="coiled-coil region" evidence="14">
    <location>
        <begin position="552"/>
        <end position="579"/>
    </location>
</feature>
<protein>
    <recommendedName>
        <fullName evidence="6 13">Histone H4</fullName>
    </recommendedName>
</protein>